<dbReference type="GO" id="GO:0005829">
    <property type="term" value="C:cytosol"/>
    <property type="evidence" value="ECO:0007669"/>
    <property type="project" value="TreeGrafter"/>
</dbReference>
<evidence type="ECO:0000256" key="3">
    <source>
        <dbReference type="ARBA" id="ARBA00022723"/>
    </source>
</evidence>
<dbReference type="SUPFAM" id="SSF52242">
    <property type="entry name" value="Cobalamin (vitamin B12)-binding domain"/>
    <property type="match status" value="1"/>
</dbReference>
<dbReference type="InterPro" id="IPR025288">
    <property type="entry name" value="DUF4080"/>
</dbReference>
<feature type="domain" description="B12-binding" evidence="7">
    <location>
        <begin position="1"/>
        <end position="134"/>
    </location>
</feature>
<keyword evidence="4" id="KW-0408">Iron</keyword>
<dbReference type="EMBL" id="JAHJDP010000076">
    <property type="protein sequence ID" value="MBU2691775.1"/>
    <property type="molecule type" value="Genomic_DNA"/>
</dbReference>
<comment type="caution">
    <text evidence="9">The sequence shown here is derived from an EMBL/GenBank/DDBJ whole genome shotgun (WGS) entry which is preliminary data.</text>
</comment>
<dbReference type="Pfam" id="PF04055">
    <property type="entry name" value="Radical_SAM"/>
    <property type="match status" value="1"/>
</dbReference>
<reference evidence="9" key="1">
    <citation type="submission" date="2021-05" db="EMBL/GenBank/DDBJ databases">
        <title>Energy efficiency and biological interactions define the core microbiome of deep oligotrophic groundwater.</title>
        <authorList>
            <person name="Mehrshad M."/>
            <person name="Lopez-Fernandez M."/>
            <person name="Bell E."/>
            <person name="Bernier-Latmani R."/>
            <person name="Bertilsson S."/>
            <person name="Dopson M."/>
        </authorList>
    </citation>
    <scope>NUCLEOTIDE SEQUENCE</scope>
    <source>
        <strain evidence="9">Modern_marine.mb.64</strain>
    </source>
</reference>
<dbReference type="PROSITE" id="PS51918">
    <property type="entry name" value="RADICAL_SAM"/>
    <property type="match status" value="1"/>
</dbReference>
<dbReference type="SFLD" id="SFLDS00029">
    <property type="entry name" value="Radical_SAM"/>
    <property type="match status" value="1"/>
</dbReference>
<keyword evidence="3" id="KW-0479">Metal-binding</keyword>
<dbReference type="GO" id="GO:0051536">
    <property type="term" value="F:iron-sulfur cluster binding"/>
    <property type="evidence" value="ECO:0007669"/>
    <property type="project" value="UniProtKB-KW"/>
</dbReference>
<evidence type="ECO:0000256" key="5">
    <source>
        <dbReference type="ARBA" id="ARBA00023014"/>
    </source>
</evidence>
<dbReference type="SFLD" id="SFLDG01082">
    <property type="entry name" value="B12-binding_domain_containing"/>
    <property type="match status" value="1"/>
</dbReference>
<dbReference type="InterPro" id="IPR006158">
    <property type="entry name" value="Cobalamin-bd"/>
</dbReference>
<dbReference type="InterPro" id="IPR058240">
    <property type="entry name" value="rSAM_sf"/>
</dbReference>
<dbReference type="InterPro" id="IPR007197">
    <property type="entry name" value="rSAM"/>
</dbReference>
<organism evidence="9 10">
    <name type="scientific">Eiseniibacteriota bacterium</name>
    <dbReference type="NCBI Taxonomy" id="2212470"/>
    <lineage>
        <taxon>Bacteria</taxon>
        <taxon>Candidatus Eiseniibacteriota</taxon>
    </lineage>
</organism>
<proteinExistence type="predicted"/>
<accession>A0A948RVH2</accession>
<dbReference type="Gene3D" id="3.40.50.280">
    <property type="entry name" value="Cobalamin-binding domain"/>
    <property type="match status" value="1"/>
</dbReference>
<evidence type="ECO:0000313" key="9">
    <source>
        <dbReference type="EMBL" id="MBU2691775.1"/>
    </source>
</evidence>
<dbReference type="PANTHER" id="PTHR43409:SF16">
    <property type="entry name" value="SLR0320 PROTEIN"/>
    <property type="match status" value="1"/>
</dbReference>
<feature type="region of interest" description="Disordered" evidence="6">
    <location>
        <begin position="456"/>
        <end position="498"/>
    </location>
</feature>
<evidence type="ECO:0000256" key="6">
    <source>
        <dbReference type="SAM" id="MobiDB-lite"/>
    </source>
</evidence>
<evidence type="ECO:0000256" key="4">
    <source>
        <dbReference type="ARBA" id="ARBA00023004"/>
    </source>
</evidence>
<dbReference type="SUPFAM" id="SSF102114">
    <property type="entry name" value="Radical SAM enzymes"/>
    <property type="match status" value="1"/>
</dbReference>
<name>A0A948RVH2_UNCEI</name>
<dbReference type="InterPro" id="IPR051198">
    <property type="entry name" value="BchE-like"/>
</dbReference>
<dbReference type="GO" id="GO:0046872">
    <property type="term" value="F:metal ion binding"/>
    <property type="evidence" value="ECO:0007669"/>
    <property type="project" value="UniProtKB-KW"/>
</dbReference>
<gene>
    <name evidence="9" type="ORF">KJ970_12685</name>
</gene>
<keyword evidence="5" id="KW-0411">Iron-sulfur</keyword>
<evidence type="ECO:0000313" key="10">
    <source>
        <dbReference type="Proteomes" id="UP000777784"/>
    </source>
</evidence>
<evidence type="ECO:0000256" key="1">
    <source>
        <dbReference type="ARBA" id="ARBA00001966"/>
    </source>
</evidence>
<dbReference type="Gene3D" id="3.80.30.20">
    <property type="entry name" value="tm_1862 like domain"/>
    <property type="match status" value="1"/>
</dbReference>
<dbReference type="CDD" id="cd01335">
    <property type="entry name" value="Radical_SAM"/>
    <property type="match status" value="1"/>
</dbReference>
<dbReference type="InterPro" id="IPR023404">
    <property type="entry name" value="rSAM_horseshoe"/>
</dbReference>
<keyword evidence="2" id="KW-0949">S-adenosyl-L-methionine</keyword>
<feature type="compositionally biased region" description="Basic and acidic residues" evidence="6">
    <location>
        <begin position="489"/>
        <end position="498"/>
    </location>
</feature>
<dbReference type="SMART" id="SM00729">
    <property type="entry name" value="Elp3"/>
    <property type="match status" value="1"/>
</dbReference>
<dbReference type="GO" id="GO:0031419">
    <property type="term" value="F:cobalamin binding"/>
    <property type="evidence" value="ECO:0007669"/>
    <property type="project" value="InterPro"/>
</dbReference>
<dbReference type="AlphaFoldDB" id="A0A948RVH2"/>
<comment type="cofactor">
    <cofactor evidence="1">
        <name>[4Fe-4S] cluster</name>
        <dbReference type="ChEBI" id="CHEBI:49883"/>
    </cofactor>
</comment>
<dbReference type="PROSITE" id="PS51332">
    <property type="entry name" value="B12_BINDING"/>
    <property type="match status" value="1"/>
</dbReference>
<feature type="domain" description="Radical SAM core" evidence="8">
    <location>
        <begin position="159"/>
        <end position="394"/>
    </location>
</feature>
<dbReference type="Proteomes" id="UP000777784">
    <property type="component" value="Unassembled WGS sequence"/>
</dbReference>
<dbReference type="GO" id="GO:0003824">
    <property type="term" value="F:catalytic activity"/>
    <property type="evidence" value="ECO:0007669"/>
    <property type="project" value="InterPro"/>
</dbReference>
<dbReference type="Pfam" id="PF13311">
    <property type="entry name" value="DUF4080"/>
    <property type="match status" value="1"/>
</dbReference>
<evidence type="ECO:0000259" key="7">
    <source>
        <dbReference type="PROSITE" id="PS51332"/>
    </source>
</evidence>
<evidence type="ECO:0000259" key="8">
    <source>
        <dbReference type="PROSITE" id="PS51918"/>
    </source>
</evidence>
<sequence length="498" mass="57491">MPDILLATVNARYIHSSLGLRCLLANLGDLRPRAALKEFRVKQPAEEIAEQILKKAPKILGLGVYIWNVQRTAEIVDIIRQKSPKITIVLGGPEASFEAEHQTVVKRADFVIQGEGDLAFAQLCRDLLAGKRPSARIIQAEPCALDELKFPYDTYKPEDIAHRVIYVEASRGCAYRCEFCLSALETAPRYFQTVAFLEEMQRLLDRGARHFKFVDRTFNHDLERAEKILRFFLNRSPHDTFLHLEAVPHRFPESFCRLLGEFPPGSLQLEIGFQTLNPEVSERIGRRYSVEKALKTLSHLRRDTHAYLHTDLIAGLPGEDLDSFARGFDRLLAAGPHEIQVGILKRLRGAPIRRHSREWGMVYREEAPYDLIQNRLMDAATMQQLNRFARFWDRTFNSGRFPNLVPLIWRDEASPFFAFWSWSAWASDHFGRDHSIPLDELTRALTQYLKEVRGLPPEAVETAQRNDRPIRRPQRHPSSVPYLKRQRRHLESGIESDR</sequence>
<dbReference type="PANTHER" id="PTHR43409">
    <property type="entry name" value="ANAEROBIC MAGNESIUM-PROTOPORPHYRIN IX MONOMETHYL ESTER CYCLASE-RELATED"/>
    <property type="match status" value="1"/>
</dbReference>
<dbReference type="InterPro" id="IPR036724">
    <property type="entry name" value="Cobalamin-bd_sf"/>
</dbReference>
<evidence type="ECO:0000256" key="2">
    <source>
        <dbReference type="ARBA" id="ARBA00022691"/>
    </source>
</evidence>
<protein>
    <submittedName>
        <fullName evidence="9">DUF4080 domain-containing protein</fullName>
    </submittedName>
</protein>
<dbReference type="Pfam" id="PF02310">
    <property type="entry name" value="B12-binding"/>
    <property type="match status" value="1"/>
</dbReference>
<dbReference type="InterPro" id="IPR006638">
    <property type="entry name" value="Elp3/MiaA/NifB-like_rSAM"/>
</dbReference>